<protein>
    <recommendedName>
        <fullName evidence="14">Membrane protein YvbJ</fullName>
    </recommendedName>
</protein>
<dbReference type="PANTHER" id="PTHR40038">
    <property type="entry name" value="MEMBRANE-ASSOCIATED PROTEIN TCAA"/>
    <property type="match status" value="1"/>
</dbReference>
<keyword evidence="4 7" id="KW-1133">Transmembrane helix</keyword>
<evidence type="ECO:0008006" key="14">
    <source>
        <dbReference type="Google" id="ProtNLM"/>
    </source>
</evidence>
<accession>A0ABQ1Q210</accession>
<evidence type="ECO:0000256" key="2">
    <source>
        <dbReference type="ARBA" id="ARBA00022475"/>
    </source>
</evidence>
<keyword evidence="2" id="KW-1003">Cell membrane</keyword>
<dbReference type="Pfam" id="PF22819">
    <property type="entry name" value="TcaA_5th"/>
    <property type="match status" value="1"/>
</dbReference>
<feature type="region of interest" description="Disordered" evidence="6">
    <location>
        <begin position="325"/>
        <end position="345"/>
    </location>
</feature>
<evidence type="ECO:0000256" key="1">
    <source>
        <dbReference type="ARBA" id="ARBA00004162"/>
    </source>
</evidence>
<dbReference type="Proteomes" id="UP000642571">
    <property type="component" value="Unassembled WGS sequence"/>
</dbReference>
<evidence type="ECO:0000256" key="6">
    <source>
        <dbReference type="SAM" id="MobiDB-lite"/>
    </source>
</evidence>
<evidence type="ECO:0000259" key="8">
    <source>
        <dbReference type="Pfam" id="PF13240"/>
    </source>
</evidence>
<organism evidence="12 13">
    <name type="scientific">Pontibacillus salipaludis</name>
    <dbReference type="NCBI Taxonomy" id="1697394"/>
    <lineage>
        <taxon>Bacteria</taxon>
        <taxon>Bacillati</taxon>
        <taxon>Bacillota</taxon>
        <taxon>Bacilli</taxon>
        <taxon>Bacillales</taxon>
        <taxon>Bacillaceae</taxon>
        <taxon>Pontibacillus</taxon>
    </lineage>
</organism>
<evidence type="ECO:0000259" key="11">
    <source>
        <dbReference type="Pfam" id="PF22820"/>
    </source>
</evidence>
<dbReference type="Pfam" id="PF22813">
    <property type="entry name" value="TcaA_2nd"/>
    <property type="match status" value="1"/>
</dbReference>
<sequence length="473" mass="53710">MRFCTECGHTLSEEQDFCTSCGAQFSNNPTDHYDQPARPMSKKRKWTLGSIGILAVVLFFTHMALSSIFDPMKKIQAMDQAMKTKDSSALMDELSLEEEALLNKEEYLTYLSEAGWETMKEQFSQIVEANKDDKTAQQIVNDYGEPVFLAKKRAIIPKLFYTYDMEALPATISVHSALAPSSIITAGEHSVEITNTDTSYNLAKAYPGTFKIHGEAQNEYGTFENQLEVHIDQPGTKQEFSFPFEYKNYSLSSNESSAILYINGTSTGLPLSELNQIGPVPVKESIKVHAEWATDSGDVLRSEVIDTLYIQGDHVELTIEKPKVVEKTPEPKEEEKEQESTIHSSSLNATAEAAANHVVAFRSAYEQALNEHNFNLIEPYLQNGSHAEEELYDYLRELNSSVYTYDFKENSIIQANKSASDTFEVDMEEMFIFTNHLSEQTRYDRTKRYIVVYENGFYKIQKILINDTIRENL</sequence>
<dbReference type="InterPro" id="IPR026870">
    <property type="entry name" value="Zinc_ribbon_dom"/>
</dbReference>
<feature type="transmembrane region" description="Helical" evidence="7">
    <location>
        <begin position="46"/>
        <end position="65"/>
    </location>
</feature>
<dbReference type="InterPro" id="IPR054528">
    <property type="entry name" value="TcaA_5th"/>
</dbReference>
<feature type="compositionally biased region" description="Basic and acidic residues" evidence="6">
    <location>
        <begin position="325"/>
        <end position="340"/>
    </location>
</feature>
<dbReference type="PANTHER" id="PTHR40038:SF1">
    <property type="entry name" value="MEMBRANE-ASSOCIATED PROTEIN TCAA"/>
    <property type="match status" value="1"/>
</dbReference>
<evidence type="ECO:0000259" key="10">
    <source>
        <dbReference type="Pfam" id="PF22819"/>
    </source>
</evidence>
<feature type="domain" description="TcaA second" evidence="9">
    <location>
        <begin position="71"/>
        <end position="164"/>
    </location>
</feature>
<comment type="caution">
    <text evidence="12">The sequence shown here is derived from an EMBL/GenBank/DDBJ whole genome shotgun (WGS) entry which is preliminary data.</text>
</comment>
<evidence type="ECO:0000313" key="12">
    <source>
        <dbReference type="EMBL" id="GGD10056.1"/>
    </source>
</evidence>
<evidence type="ECO:0000256" key="7">
    <source>
        <dbReference type="SAM" id="Phobius"/>
    </source>
</evidence>
<reference evidence="13" key="1">
    <citation type="journal article" date="2019" name="Int. J. Syst. Evol. Microbiol.">
        <title>The Global Catalogue of Microorganisms (GCM) 10K type strain sequencing project: providing services to taxonomists for standard genome sequencing and annotation.</title>
        <authorList>
            <consortium name="The Broad Institute Genomics Platform"/>
            <consortium name="The Broad Institute Genome Sequencing Center for Infectious Disease"/>
            <person name="Wu L."/>
            <person name="Ma J."/>
        </authorList>
    </citation>
    <scope>NUCLEOTIDE SEQUENCE [LARGE SCALE GENOMIC DNA]</scope>
    <source>
        <strain evidence="13">CGMCC 1.15353</strain>
    </source>
</reference>
<feature type="domain" description="Zinc-ribbon" evidence="8">
    <location>
        <begin position="3"/>
        <end position="24"/>
    </location>
</feature>
<feature type="domain" description="TcaA 4th" evidence="11">
    <location>
        <begin position="247"/>
        <end position="317"/>
    </location>
</feature>
<evidence type="ECO:0000313" key="13">
    <source>
        <dbReference type="Proteomes" id="UP000642571"/>
    </source>
</evidence>
<dbReference type="RefSeq" id="WP_188652764.1">
    <property type="nucleotide sequence ID" value="NZ_BMIN01000006.1"/>
</dbReference>
<name>A0ABQ1Q210_9BACI</name>
<proteinExistence type="predicted"/>
<feature type="domain" description="TcaA protein NTF2-like" evidence="10">
    <location>
        <begin position="352"/>
        <end position="463"/>
    </location>
</feature>
<dbReference type="EMBL" id="BMIN01000006">
    <property type="protein sequence ID" value="GGD10056.1"/>
    <property type="molecule type" value="Genomic_DNA"/>
</dbReference>
<keyword evidence="5 7" id="KW-0472">Membrane</keyword>
<keyword evidence="3 7" id="KW-0812">Transmembrane</keyword>
<dbReference type="Pfam" id="PF22820">
    <property type="entry name" value="TcaA_3rd_4th"/>
    <property type="match status" value="1"/>
</dbReference>
<evidence type="ECO:0000256" key="4">
    <source>
        <dbReference type="ARBA" id="ARBA00022989"/>
    </source>
</evidence>
<dbReference type="Pfam" id="PF13240">
    <property type="entry name" value="Zn_Ribbon_1"/>
    <property type="match status" value="1"/>
</dbReference>
<dbReference type="InterPro" id="IPR054529">
    <property type="entry name" value="TcaA_2nd"/>
</dbReference>
<evidence type="ECO:0000256" key="3">
    <source>
        <dbReference type="ARBA" id="ARBA00022692"/>
    </source>
</evidence>
<keyword evidence="13" id="KW-1185">Reference proteome</keyword>
<evidence type="ECO:0000256" key="5">
    <source>
        <dbReference type="ARBA" id="ARBA00023136"/>
    </source>
</evidence>
<evidence type="ECO:0000259" key="9">
    <source>
        <dbReference type="Pfam" id="PF22813"/>
    </source>
</evidence>
<gene>
    <name evidence="12" type="ORF">GCM10011389_16980</name>
</gene>
<dbReference type="InterPro" id="IPR054530">
    <property type="entry name" value="TcaA_4th"/>
</dbReference>
<comment type="subcellular location">
    <subcellularLocation>
        <location evidence="1">Cell membrane</location>
        <topology evidence="1">Single-pass membrane protein</topology>
    </subcellularLocation>
</comment>